<dbReference type="EMBL" id="VSRR010001496">
    <property type="protein sequence ID" value="MPC25687.1"/>
    <property type="molecule type" value="Genomic_DNA"/>
</dbReference>
<accession>A0A5B7DXD3</accession>
<keyword evidence="3" id="KW-1185">Reference proteome</keyword>
<proteinExistence type="predicted"/>
<organism evidence="2 3">
    <name type="scientific">Portunus trituberculatus</name>
    <name type="common">Swimming crab</name>
    <name type="synonym">Neptunus trituberculatus</name>
    <dbReference type="NCBI Taxonomy" id="210409"/>
    <lineage>
        <taxon>Eukaryota</taxon>
        <taxon>Metazoa</taxon>
        <taxon>Ecdysozoa</taxon>
        <taxon>Arthropoda</taxon>
        <taxon>Crustacea</taxon>
        <taxon>Multicrustacea</taxon>
        <taxon>Malacostraca</taxon>
        <taxon>Eumalacostraca</taxon>
        <taxon>Eucarida</taxon>
        <taxon>Decapoda</taxon>
        <taxon>Pleocyemata</taxon>
        <taxon>Brachyura</taxon>
        <taxon>Eubrachyura</taxon>
        <taxon>Portunoidea</taxon>
        <taxon>Portunidae</taxon>
        <taxon>Portuninae</taxon>
        <taxon>Portunus</taxon>
    </lineage>
</organism>
<evidence type="ECO:0000313" key="3">
    <source>
        <dbReference type="Proteomes" id="UP000324222"/>
    </source>
</evidence>
<sequence>MISRLNMKRVLVLKGLNKLHLLLIIPGTFISILLTIWCVCVYVCVCVCVW</sequence>
<dbReference type="Proteomes" id="UP000324222">
    <property type="component" value="Unassembled WGS sequence"/>
</dbReference>
<comment type="caution">
    <text evidence="2">The sequence shown here is derived from an EMBL/GenBank/DDBJ whole genome shotgun (WGS) entry which is preliminary data.</text>
</comment>
<feature type="transmembrane region" description="Helical" evidence="1">
    <location>
        <begin position="21"/>
        <end position="45"/>
    </location>
</feature>
<protein>
    <submittedName>
        <fullName evidence="2">Uncharacterized protein</fullName>
    </submittedName>
</protein>
<keyword evidence="1" id="KW-0472">Membrane</keyword>
<gene>
    <name evidence="2" type="ORF">E2C01_018812</name>
</gene>
<keyword evidence="1" id="KW-1133">Transmembrane helix</keyword>
<name>A0A5B7DXD3_PORTR</name>
<evidence type="ECO:0000256" key="1">
    <source>
        <dbReference type="SAM" id="Phobius"/>
    </source>
</evidence>
<dbReference type="AlphaFoldDB" id="A0A5B7DXD3"/>
<keyword evidence="1" id="KW-0812">Transmembrane</keyword>
<evidence type="ECO:0000313" key="2">
    <source>
        <dbReference type="EMBL" id="MPC25687.1"/>
    </source>
</evidence>
<reference evidence="2 3" key="1">
    <citation type="submission" date="2019-05" db="EMBL/GenBank/DDBJ databases">
        <title>Another draft genome of Portunus trituberculatus and its Hox gene families provides insights of decapod evolution.</title>
        <authorList>
            <person name="Jeong J.-H."/>
            <person name="Song I."/>
            <person name="Kim S."/>
            <person name="Choi T."/>
            <person name="Kim D."/>
            <person name="Ryu S."/>
            <person name="Kim W."/>
        </authorList>
    </citation>
    <scope>NUCLEOTIDE SEQUENCE [LARGE SCALE GENOMIC DNA]</scope>
    <source>
        <tissue evidence="2">Muscle</tissue>
    </source>
</reference>